<name>A0A4Z2EG34_9TELE</name>
<dbReference type="EMBL" id="SRLO01007854">
    <property type="protein sequence ID" value="TNN27708.1"/>
    <property type="molecule type" value="Genomic_DNA"/>
</dbReference>
<keyword evidence="2" id="KW-1185">Reference proteome</keyword>
<sequence length="80" mass="9305">MCLINDFQKRCSVFLLLKLGQEVVKRRKKSGRFLRTVRGGRPATVRQRGFVGWRADLHLYFLNNPVWEEGGDGDITGRRQ</sequence>
<gene>
    <name evidence="1" type="ORF">EYF80_062146</name>
</gene>
<protein>
    <submittedName>
        <fullName evidence="1">Uncharacterized protein</fullName>
    </submittedName>
</protein>
<reference evidence="1 2" key="1">
    <citation type="submission" date="2019-03" db="EMBL/GenBank/DDBJ databases">
        <title>First draft genome of Liparis tanakae, snailfish: a comprehensive survey of snailfish specific genes.</title>
        <authorList>
            <person name="Kim W."/>
            <person name="Song I."/>
            <person name="Jeong J.-H."/>
            <person name="Kim D."/>
            <person name="Kim S."/>
            <person name="Ryu S."/>
            <person name="Song J.Y."/>
            <person name="Lee S.K."/>
        </authorList>
    </citation>
    <scope>NUCLEOTIDE SEQUENCE [LARGE SCALE GENOMIC DNA]</scope>
    <source>
        <tissue evidence="1">Muscle</tissue>
    </source>
</reference>
<comment type="caution">
    <text evidence="1">The sequence shown here is derived from an EMBL/GenBank/DDBJ whole genome shotgun (WGS) entry which is preliminary data.</text>
</comment>
<evidence type="ECO:0000313" key="1">
    <source>
        <dbReference type="EMBL" id="TNN27708.1"/>
    </source>
</evidence>
<dbReference type="AlphaFoldDB" id="A0A4Z2EG34"/>
<organism evidence="1 2">
    <name type="scientific">Liparis tanakae</name>
    <name type="common">Tanaka's snailfish</name>
    <dbReference type="NCBI Taxonomy" id="230148"/>
    <lineage>
        <taxon>Eukaryota</taxon>
        <taxon>Metazoa</taxon>
        <taxon>Chordata</taxon>
        <taxon>Craniata</taxon>
        <taxon>Vertebrata</taxon>
        <taxon>Euteleostomi</taxon>
        <taxon>Actinopterygii</taxon>
        <taxon>Neopterygii</taxon>
        <taxon>Teleostei</taxon>
        <taxon>Neoteleostei</taxon>
        <taxon>Acanthomorphata</taxon>
        <taxon>Eupercaria</taxon>
        <taxon>Perciformes</taxon>
        <taxon>Cottioidei</taxon>
        <taxon>Cottales</taxon>
        <taxon>Liparidae</taxon>
        <taxon>Liparis</taxon>
    </lineage>
</organism>
<accession>A0A4Z2EG34</accession>
<evidence type="ECO:0000313" key="2">
    <source>
        <dbReference type="Proteomes" id="UP000314294"/>
    </source>
</evidence>
<proteinExistence type="predicted"/>
<dbReference type="Proteomes" id="UP000314294">
    <property type="component" value="Unassembled WGS sequence"/>
</dbReference>